<dbReference type="InterPro" id="IPR050136">
    <property type="entry name" value="FA_oxidation_alpha_subunit"/>
</dbReference>
<comment type="caution">
    <text evidence="13">The sequence shown here is derived from an EMBL/GenBank/DDBJ whole genome shotgun (WGS) entry which is preliminary data.</text>
</comment>
<dbReference type="Gene3D" id="3.40.50.720">
    <property type="entry name" value="NAD(P)-binding Rossmann-like Domain"/>
    <property type="match status" value="1"/>
</dbReference>
<evidence type="ECO:0000256" key="2">
    <source>
        <dbReference type="ARBA" id="ARBA00007005"/>
    </source>
</evidence>
<evidence type="ECO:0000256" key="10">
    <source>
        <dbReference type="ARBA" id="ARBA00049556"/>
    </source>
</evidence>
<comment type="similarity">
    <text evidence="2">In the central section; belongs to the 3-hydroxyacyl-CoA dehydrogenase family.</text>
</comment>
<dbReference type="InterPro" id="IPR008927">
    <property type="entry name" value="6-PGluconate_DH-like_C_sf"/>
</dbReference>
<sequence length="698" mass="73749">MSVTDIFSDEVITHARVRDVELPYGAGTMALITLDNGFDHTKPSTFGPGGLTELNAALDAVAARDDLAAVGVTGKPFIFAVGADLNGVPLITGREQALEIARLGHAVFRRLGELAVPSFAFVNGAAMGGGVEVALHCAYRTISSGVPAVALPECFLGLVPGWGGTYLLPRLVGAENALKVIIDNPLNQNKMLRGPQAFELGIADAMFEPADFLEESLRWAARVLTGEVTVERAPVDTGAAWDEAVAQARWRVEGRLHGAAPAPLRALDLVAAAKDRTRDEGFAAEDEALADLIMSDELRSGLYSFDLVQKRAKRPAGAPDKALARPVTKVGVVGAGLMASQLGLLFARRLGVPVVLTDLDQERLDKGVAYVHAEVDKLLGKGRISADEAAKLKGLVTGSLTKDAFADADFVIEAVFEEMGVKQQVFAEVEAVVSPECVLATNTSSLSVSEMAAKLRHPERVVGFHFFNPVAVLPLLEIVRGERTDDATLATAFATGKALKKSCVLVKDAPAFVVNRVLLRMLAEIVQTVEEGTPIDVAERAAAPLGLPMPPFVLMGLVGPAIALHVNETLHEAFPDRFPLSGKLAKLVAAGKSGVYRPASGGQQSTLDPEAVEIFAGGTSPSTEEQVLTRALDALAEEIRIMLDEGVVAAPQDIDLCMILGAGWPFHLGGVTPYLDRTGVAERVTGSRFLEPGVASLP</sequence>
<evidence type="ECO:0000313" key="13">
    <source>
        <dbReference type="EMBL" id="GAA4514554.1"/>
    </source>
</evidence>
<dbReference type="Gene3D" id="1.10.1040.50">
    <property type="match status" value="1"/>
</dbReference>
<keyword evidence="4" id="KW-0442">Lipid degradation</keyword>
<dbReference type="Pfam" id="PF02737">
    <property type="entry name" value="3HCDH_N"/>
    <property type="match status" value="1"/>
</dbReference>
<dbReference type="Proteomes" id="UP001500503">
    <property type="component" value="Unassembled WGS sequence"/>
</dbReference>
<evidence type="ECO:0000313" key="14">
    <source>
        <dbReference type="Proteomes" id="UP001500503"/>
    </source>
</evidence>
<dbReference type="RefSeq" id="WP_345473562.1">
    <property type="nucleotide sequence ID" value="NZ_BAABHF010000049.1"/>
</dbReference>
<reference evidence="14" key="1">
    <citation type="journal article" date="2019" name="Int. J. Syst. Evol. Microbiol.">
        <title>The Global Catalogue of Microorganisms (GCM) 10K type strain sequencing project: providing services to taxonomists for standard genome sequencing and annotation.</title>
        <authorList>
            <consortium name="The Broad Institute Genomics Platform"/>
            <consortium name="The Broad Institute Genome Sequencing Center for Infectious Disease"/>
            <person name="Wu L."/>
            <person name="Ma J."/>
        </authorList>
    </citation>
    <scope>NUCLEOTIDE SEQUENCE [LARGE SCALE GENOMIC DNA]</scope>
    <source>
        <strain evidence="14">JCM 17933</strain>
    </source>
</reference>
<evidence type="ECO:0000256" key="5">
    <source>
        <dbReference type="ARBA" id="ARBA00023002"/>
    </source>
</evidence>
<keyword evidence="3" id="KW-0276">Fatty acid metabolism</keyword>
<evidence type="ECO:0000256" key="4">
    <source>
        <dbReference type="ARBA" id="ARBA00022963"/>
    </source>
</evidence>
<dbReference type="PANTHER" id="PTHR43612:SF3">
    <property type="entry name" value="TRIFUNCTIONAL ENZYME SUBUNIT ALPHA, MITOCHONDRIAL"/>
    <property type="match status" value="1"/>
</dbReference>
<dbReference type="InterPro" id="IPR001753">
    <property type="entry name" value="Enoyl-CoA_hydra/iso"/>
</dbReference>
<dbReference type="InterPro" id="IPR036291">
    <property type="entry name" value="NAD(P)-bd_dom_sf"/>
</dbReference>
<keyword evidence="6" id="KW-0520">NAD</keyword>
<keyword evidence="7" id="KW-0443">Lipid metabolism</keyword>
<keyword evidence="5" id="KW-0560">Oxidoreductase</keyword>
<evidence type="ECO:0000256" key="9">
    <source>
        <dbReference type="ARBA" id="ARBA00023268"/>
    </source>
</evidence>
<keyword evidence="8" id="KW-0456">Lyase</keyword>
<comment type="pathway">
    <text evidence="1">Lipid metabolism; fatty acid beta-oxidation.</text>
</comment>
<evidence type="ECO:0000256" key="6">
    <source>
        <dbReference type="ARBA" id="ARBA00023027"/>
    </source>
</evidence>
<feature type="domain" description="3-hydroxyacyl-CoA dehydrogenase NAD binding" evidence="12">
    <location>
        <begin position="329"/>
        <end position="508"/>
    </location>
</feature>
<organism evidence="13 14">
    <name type="scientific">Actinoallomurus oryzae</name>
    <dbReference type="NCBI Taxonomy" id="502180"/>
    <lineage>
        <taxon>Bacteria</taxon>
        <taxon>Bacillati</taxon>
        <taxon>Actinomycetota</taxon>
        <taxon>Actinomycetes</taxon>
        <taxon>Streptosporangiales</taxon>
        <taxon>Thermomonosporaceae</taxon>
        <taxon>Actinoallomurus</taxon>
    </lineage>
</organism>
<evidence type="ECO:0000256" key="7">
    <source>
        <dbReference type="ARBA" id="ARBA00023098"/>
    </source>
</evidence>
<dbReference type="InterPro" id="IPR006108">
    <property type="entry name" value="3HC_DH_C"/>
</dbReference>
<evidence type="ECO:0000259" key="12">
    <source>
        <dbReference type="Pfam" id="PF02737"/>
    </source>
</evidence>
<dbReference type="SUPFAM" id="SSF48179">
    <property type="entry name" value="6-phosphogluconate dehydrogenase C-terminal domain-like"/>
    <property type="match status" value="2"/>
</dbReference>
<proteinExistence type="inferred from homology"/>
<dbReference type="InterPro" id="IPR029045">
    <property type="entry name" value="ClpP/crotonase-like_dom_sf"/>
</dbReference>
<evidence type="ECO:0000256" key="8">
    <source>
        <dbReference type="ARBA" id="ARBA00023239"/>
    </source>
</evidence>
<dbReference type="InterPro" id="IPR006176">
    <property type="entry name" value="3-OHacyl-CoA_DH_NAD-bd"/>
</dbReference>
<dbReference type="SUPFAM" id="SSF51735">
    <property type="entry name" value="NAD(P)-binding Rossmann-fold domains"/>
    <property type="match status" value="1"/>
</dbReference>
<dbReference type="PANTHER" id="PTHR43612">
    <property type="entry name" value="TRIFUNCTIONAL ENZYME SUBUNIT ALPHA"/>
    <property type="match status" value="1"/>
</dbReference>
<evidence type="ECO:0000256" key="1">
    <source>
        <dbReference type="ARBA" id="ARBA00005005"/>
    </source>
</evidence>
<accession>A0ABP8R0S9</accession>
<dbReference type="Pfam" id="PF00378">
    <property type="entry name" value="ECH_1"/>
    <property type="match status" value="1"/>
</dbReference>
<keyword evidence="14" id="KW-1185">Reference proteome</keyword>
<dbReference type="SUPFAM" id="SSF52096">
    <property type="entry name" value="ClpP/crotonase"/>
    <property type="match status" value="1"/>
</dbReference>
<feature type="domain" description="3-hydroxyacyl-CoA dehydrogenase C-terminal" evidence="11">
    <location>
        <begin position="512"/>
        <end position="594"/>
    </location>
</feature>
<comment type="catalytic activity">
    <reaction evidence="10">
        <text>a (3S)-3-hydroxyacyl-CoA + NAD(+) = a 3-oxoacyl-CoA + NADH + H(+)</text>
        <dbReference type="Rhea" id="RHEA:22432"/>
        <dbReference type="ChEBI" id="CHEBI:15378"/>
        <dbReference type="ChEBI" id="CHEBI:57318"/>
        <dbReference type="ChEBI" id="CHEBI:57540"/>
        <dbReference type="ChEBI" id="CHEBI:57945"/>
        <dbReference type="ChEBI" id="CHEBI:90726"/>
        <dbReference type="EC" id="1.1.1.35"/>
    </reaction>
</comment>
<dbReference type="Pfam" id="PF00725">
    <property type="entry name" value="3HCDH"/>
    <property type="match status" value="1"/>
</dbReference>
<dbReference type="Gene3D" id="3.90.226.10">
    <property type="entry name" value="2-enoyl-CoA Hydratase, Chain A, domain 1"/>
    <property type="match status" value="1"/>
</dbReference>
<dbReference type="EMBL" id="BAABHF010000049">
    <property type="protein sequence ID" value="GAA4514554.1"/>
    <property type="molecule type" value="Genomic_DNA"/>
</dbReference>
<evidence type="ECO:0000259" key="11">
    <source>
        <dbReference type="Pfam" id="PF00725"/>
    </source>
</evidence>
<name>A0ABP8R0S9_9ACTN</name>
<protein>
    <submittedName>
        <fullName evidence="13">3-hydroxyacyl-CoA dehydrogenase NAD-binding domain-containing protein</fullName>
    </submittedName>
</protein>
<dbReference type="CDD" id="cd06558">
    <property type="entry name" value="crotonase-like"/>
    <property type="match status" value="1"/>
</dbReference>
<keyword evidence="9" id="KW-0511">Multifunctional enzyme</keyword>
<evidence type="ECO:0000256" key="3">
    <source>
        <dbReference type="ARBA" id="ARBA00022832"/>
    </source>
</evidence>
<gene>
    <name evidence="13" type="ORF">GCM10023191_083200</name>
</gene>